<evidence type="ECO:0000256" key="1">
    <source>
        <dbReference type="SAM" id="MobiDB-lite"/>
    </source>
</evidence>
<dbReference type="EMBL" id="CP058316">
    <property type="protein sequence ID" value="QLD11201.1"/>
    <property type="molecule type" value="Genomic_DNA"/>
</dbReference>
<dbReference type="AlphaFoldDB" id="A0A7D5IPY8"/>
<organism evidence="2 3">
    <name type="scientific">Microbacterium oleivorans</name>
    <dbReference type="NCBI Taxonomy" id="273677"/>
    <lineage>
        <taxon>Bacteria</taxon>
        <taxon>Bacillati</taxon>
        <taxon>Actinomycetota</taxon>
        <taxon>Actinomycetes</taxon>
        <taxon>Micrococcales</taxon>
        <taxon>Microbacteriaceae</taxon>
        <taxon>Microbacterium</taxon>
    </lineage>
</organism>
<name>A0A7D5IPY8_9MICO</name>
<accession>A0A7D5IPY8</accession>
<feature type="compositionally biased region" description="Acidic residues" evidence="1">
    <location>
        <begin position="106"/>
        <end position="119"/>
    </location>
</feature>
<dbReference type="Proteomes" id="UP000509638">
    <property type="component" value="Chromosome"/>
</dbReference>
<feature type="region of interest" description="Disordered" evidence="1">
    <location>
        <begin position="1"/>
        <end position="119"/>
    </location>
</feature>
<proteinExistence type="predicted"/>
<sequence length="119" mass="12382">MSNAFNDDLARPAAAEDVGVQPLRDGDATSEADPSLDPAQQEWDRTEAIDDALDAGVDPAELDTATATSDDPAHLPSNDDEIPVEDLPATGVQPETQGDDPIIAELGEDGEGDITDEGL</sequence>
<evidence type="ECO:0000313" key="2">
    <source>
        <dbReference type="EMBL" id="QLD11201.1"/>
    </source>
</evidence>
<dbReference type="RefSeq" id="WP_178010956.1">
    <property type="nucleotide sequence ID" value="NZ_CP058316.1"/>
</dbReference>
<reference evidence="2 3" key="1">
    <citation type="submission" date="2020-06" db="EMBL/GenBank/DDBJ databases">
        <authorList>
            <person name="Jo H."/>
        </authorList>
    </citation>
    <scope>NUCLEOTIDE SEQUENCE [LARGE SCALE GENOMIC DNA]</scope>
    <source>
        <strain evidence="2 3">I46</strain>
    </source>
</reference>
<protein>
    <submittedName>
        <fullName evidence="2">Sugar ABC transporter ATPase</fullName>
    </submittedName>
</protein>
<evidence type="ECO:0000313" key="3">
    <source>
        <dbReference type="Proteomes" id="UP000509638"/>
    </source>
</evidence>
<gene>
    <name evidence="2" type="ORF">HW566_05065</name>
</gene>